<organism evidence="2 3">
    <name type="scientific">Herbihabitans rhizosphaerae</name>
    <dbReference type="NCBI Taxonomy" id="1872711"/>
    <lineage>
        <taxon>Bacteria</taxon>
        <taxon>Bacillati</taxon>
        <taxon>Actinomycetota</taxon>
        <taxon>Actinomycetes</taxon>
        <taxon>Pseudonocardiales</taxon>
        <taxon>Pseudonocardiaceae</taxon>
        <taxon>Herbihabitans</taxon>
    </lineage>
</organism>
<gene>
    <name evidence="2" type="ORF">EV193_114130</name>
</gene>
<feature type="domain" description="N-acetyltransferase" evidence="1">
    <location>
        <begin position="12"/>
        <end position="173"/>
    </location>
</feature>
<sequence length="173" mass="18750">MTWPIVPLDLGAHGAEAVALSLAALRTVDQDVRPPEYLAGAGDWPGVVTRCAVDDGRMIGLAVGWPGSTSTWWSDRVRPALIASGTEVWLDGAFEVCELHVHPVHHGRGIGTALLRALLSGRTEERAALSVRAINEGAERFYERHGFTRLTEPFRFDGHGPDYRVLGAPLPLP</sequence>
<dbReference type="AlphaFoldDB" id="A0A4Q7KDY9"/>
<dbReference type="GO" id="GO:0016747">
    <property type="term" value="F:acyltransferase activity, transferring groups other than amino-acyl groups"/>
    <property type="evidence" value="ECO:0007669"/>
    <property type="project" value="InterPro"/>
</dbReference>
<dbReference type="SUPFAM" id="SSF55729">
    <property type="entry name" value="Acyl-CoA N-acyltransferases (Nat)"/>
    <property type="match status" value="1"/>
</dbReference>
<keyword evidence="3" id="KW-1185">Reference proteome</keyword>
<evidence type="ECO:0000313" key="3">
    <source>
        <dbReference type="Proteomes" id="UP000294257"/>
    </source>
</evidence>
<dbReference type="InterPro" id="IPR016181">
    <property type="entry name" value="Acyl_CoA_acyltransferase"/>
</dbReference>
<reference evidence="2 3" key="1">
    <citation type="submission" date="2019-02" db="EMBL/GenBank/DDBJ databases">
        <title>Genomic Encyclopedia of Type Strains, Phase IV (KMG-IV): sequencing the most valuable type-strain genomes for metagenomic binning, comparative biology and taxonomic classification.</title>
        <authorList>
            <person name="Goeker M."/>
        </authorList>
    </citation>
    <scope>NUCLEOTIDE SEQUENCE [LARGE SCALE GENOMIC DNA]</scope>
    <source>
        <strain evidence="2 3">DSM 101727</strain>
    </source>
</reference>
<evidence type="ECO:0000259" key="1">
    <source>
        <dbReference type="PROSITE" id="PS51186"/>
    </source>
</evidence>
<dbReference type="OrthoDB" id="3692150at2"/>
<dbReference type="Proteomes" id="UP000294257">
    <property type="component" value="Unassembled WGS sequence"/>
</dbReference>
<name>A0A4Q7KDY9_9PSEU</name>
<proteinExistence type="predicted"/>
<dbReference type="PROSITE" id="PS51186">
    <property type="entry name" value="GNAT"/>
    <property type="match status" value="1"/>
</dbReference>
<dbReference type="RefSeq" id="WP_130348245.1">
    <property type="nucleotide sequence ID" value="NZ_SGWQ01000014.1"/>
</dbReference>
<protein>
    <submittedName>
        <fullName evidence="2">Acetyltransferase (GNAT) family protein</fullName>
    </submittedName>
</protein>
<dbReference type="CDD" id="cd04301">
    <property type="entry name" value="NAT_SF"/>
    <property type="match status" value="1"/>
</dbReference>
<evidence type="ECO:0000313" key="2">
    <source>
        <dbReference type="EMBL" id="RZS31437.1"/>
    </source>
</evidence>
<comment type="caution">
    <text evidence="2">The sequence shown here is derived from an EMBL/GenBank/DDBJ whole genome shotgun (WGS) entry which is preliminary data.</text>
</comment>
<dbReference type="EMBL" id="SGWQ01000014">
    <property type="protein sequence ID" value="RZS31437.1"/>
    <property type="molecule type" value="Genomic_DNA"/>
</dbReference>
<keyword evidence="2" id="KW-0808">Transferase</keyword>
<accession>A0A4Q7KDY9</accession>
<dbReference type="Pfam" id="PF13508">
    <property type="entry name" value="Acetyltransf_7"/>
    <property type="match status" value="1"/>
</dbReference>
<dbReference type="InterPro" id="IPR000182">
    <property type="entry name" value="GNAT_dom"/>
</dbReference>
<dbReference type="Gene3D" id="3.40.630.30">
    <property type="match status" value="1"/>
</dbReference>